<name>A0AAD3N0X7_LATJO</name>
<reference evidence="1" key="1">
    <citation type="submission" date="2022-08" db="EMBL/GenBank/DDBJ databases">
        <title>Genome sequencing of akame (Lates japonicus).</title>
        <authorList>
            <person name="Hashiguchi Y."/>
            <person name="Takahashi H."/>
        </authorList>
    </citation>
    <scope>NUCLEOTIDE SEQUENCE</scope>
    <source>
        <strain evidence="1">Kochi</strain>
    </source>
</reference>
<dbReference type="EMBL" id="BRZM01000057">
    <property type="protein sequence ID" value="GLD63050.1"/>
    <property type="molecule type" value="Genomic_DNA"/>
</dbReference>
<accession>A0AAD3N0X7</accession>
<dbReference type="InterPro" id="IPR036265">
    <property type="entry name" value="HIT-like_sf"/>
</dbReference>
<dbReference type="AlphaFoldDB" id="A0AAD3N0X7"/>
<proteinExistence type="predicted"/>
<dbReference type="InterPro" id="IPR052677">
    <property type="entry name" value="Dinucleoside_ppp_hydrolase"/>
</dbReference>
<dbReference type="GO" id="GO:0005634">
    <property type="term" value="C:nucleus"/>
    <property type="evidence" value="ECO:0007669"/>
    <property type="project" value="TreeGrafter"/>
</dbReference>
<protein>
    <submittedName>
        <fullName evidence="1">Bis(5'-adenosyl)-triphosphatase isoform X1</fullName>
    </submittedName>
</protein>
<dbReference type="GO" id="GO:0005737">
    <property type="term" value="C:cytoplasm"/>
    <property type="evidence" value="ECO:0007669"/>
    <property type="project" value="TreeGrafter"/>
</dbReference>
<comment type="caution">
    <text evidence="1">The sequence shown here is derived from an EMBL/GenBank/DDBJ whole genome shotgun (WGS) entry which is preliminary data.</text>
</comment>
<dbReference type="GO" id="GO:0047710">
    <property type="term" value="F:bis(5'-adenosyl)-triphosphatase activity"/>
    <property type="evidence" value="ECO:0007669"/>
    <property type="project" value="TreeGrafter"/>
</dbReference>
<dbReference type="GO" id="GO:0032435">
    <property type="term" value="P:negative regulation of proteasomal ubiquitin-dependent protein catabolic process"/>
    <property type="evidence" value="ECO:0007669"/>
    <property type="project" value="TreeGrafter"/>
</dbReference>
<dbReference type="PANTHER" id="PTHR46981">
    <property type="entry name" value="BIS(5'-ADENOSYL)-TRIPHOSPHATASE"/>
    <property type="match status" value="1"/>
</dbReference>
<dbReference type="PANTHER" id="PTHR46981:SF1">
    <property type="entry name" value="BIS(5'-ADENOSYL)-TRIPHOSPHATASE"/>
    <property type="match status" value="1"/>
</dbReference>
<organism evidence="1 2">
    <name type="scientific">Lates japonicus</name>
    <name type="common">Japanese lates</name>
    <dbReference type="NCBI Taxonomy" id="270547"/>
    <lineage>
        <taxon>Eukaryota</taxon>
        <taxon>Metazoa</taxon>
        <taxon>Chordata</taxon>
        <taxon>Craniata</taxon>
        <taxon>Vertebrata</taxon>
        <taxon>Euteleostomi</taxon>
        <taxon>Actinopterygii</taxon>
        <taxon>Neopterygii</taxon>
        <taxon>Teleostei</taxon>
        <taxon>Neoteleostei</taxon>
        <taxon>Acanthomorphata</taxon>
        <taxon>Carangaria</taxon>
        <taxon>Carangaria incertae sedis</taxon>
        <taxon>Centropomidae</taxon>
        <taxon>Lates</taxon>
    </lineage>
</organism>
<dbReference type="Gene3D" id="3.30.428.10">
    <property type="entry name" value="HIT-like"/>
    <property type="match status" value="1"/>
</dbReference>
<dbReference type="GO" id="GO:0005886">
    <property type="term" value="C:plasma membrane"/>
    <property type="evidence" value="ECO:0007669"/>
    <property type="project" value="TreeGrafter"/>
</dbReference>
<dbReference type="GO" id="GO:0015964">
    <property type="term" value="P:diadenosine triphosphate catabolic process"/>
    <property type="evidence" value="ECO:0007669"/>
    <property type="project" value="TreeGrafter"/>
</dbReference>
<keyword evidence="2" id="KW-1185">Reference proteome</keyword>
<dbReference type="GO" id="GO:0031625">
    <property type="term" value="F:ubiquitin protein ligase binding"/>
    <property type="evidence" value="ECO:0007669"/>
    <property type="project" value="TreeGrafter"/>
</dbReference>
<dbReference type="GO" id="GO:0072332">
    <property type="term" value="P:intrinsic apoptotic signaling pathway by p53 class mediator"/>
    <property type="evidence" value="ECO:0007669"/>
    <property type="project" value="TreeGrafter"/>
</dbReference>
<dbReference type="Proteomes" id="UP001279410">
    <property type="component" value="Unassembled WGS sequence"/>
</dbReference>
<evidence type="ECO:0000313" key="1">
    <source>
        <dbReference type="EMBL" id="GLD63050.1"/>
    </source>
</evidence>
<dbReference type="SUPFAM" id="SSF54197">
    <property type="entry name" value="HIT-like"/>
    <property type="match status" value="1"/>
</dbReference>
<dbReference type="GO" id="GO:0006163">
    <property type="term" value="P:purine nucleotide metabolic process"/>
    <property type="evidence" value="ECO:0007669"/>
    <property type="project" value="TreeGrafter"/>
</dbReference>
<evidence type="ECO:0000313" key="2">
    <source>
        <dbReference type="Proteomes" id="UP001279410"/>
    </source>
</evidence>
<gene>
    <name evidence="1" type="ORF">AKAME5_001470400</name>
</gene>
<sequence length="78" mass="9145">MCLQPDVLVYHLRAVKRFQDLQLDELADLFRTIHKVTNLVEKHFNATSLITMIQIKHTLEWGIENTMIERPCLLNGVK</sequence>